<sequence length="138" mass="14975">MTHQILHDPDGHLAAELPLDPQARTHHETLAQRVLGWGDDVLLSARDLELIALLLTGHARCVRDDVRQRSEDPRLNRGVQGQLAALADDADRQLNATAPPVGEFGYTRGRARLVLSLYAGLDLAEEAGAASPRVTAHP</sequence>
<dbReference type="AlphaFoldDB" id="A0A919CF09"/>
<dbReference type="Proteomes" id="UP000638353">
    <property type="component" value="Unassembled WGS sequence"/>
</dbReference>
<evidence type="ECO:0008006" key="3">
    <source>
        <dbReference type="Google" id="ProtNLM"/>
    </source>
</evidence>
<evidence type="ECO:0000313" key="2">
    <source>
        <dbReference type="Proteomes" id="UP000638353"/>
    </source>
</evidence>
<evidence type="ECO:0000313" key="1">
    <source>
        <dbReference type="EMBL" id="GHD16203.1"/>
    </source>
</evidence>
<gene>
    <name evidence="1" type="ORF">GCM10010334_77060</name>
</gene>
<comment type="caution">
    <text evidence="1">The sequence shown here is derived from an EMBL/GenBank/DDBJ whole genome shotgun (WGS) entry which is preliminary data.</text>
</comment>
<protein>
    <recommendedName>
        <fullName evidence="3">Restriction endonuclease</fullName>
    </recommendedName>
</protein>
<reference evidence="1" key="1">
    <citation type="journal article" date="2014" name="Int. J. Syst. Evol. Microbiol.">
        <title>Complete genome sequence of Corynebacterium casei LMG S-19264T (=DSM 44701T), isolated from a smear-ripened cheese.</title>
        <authorList>
            <consortium name="US DOE Joint Genome Institute (JGI-PGF)"/>
            <person name="Walter F."/>
            <person name="Albersmeier A."/>
            <person name="Kalinowski J."/>
            <person name="Ruckert C."/>
        </authorList>
    </citation>
    <scope>NUCLEOTIDE SEQUENCE</scope>
    <source>
        <strain evidence="1">JCM 4637</strain>
    </source>
</reference>
<name>A0A919CF09_9ACTN</name>
<organism evidence="1 2">
    <name type="scientific">Streptomyces finlayi</name>
    <dbReference type="NCBI Taxonomy" id="67296"/>
    <lineage>
        <taxon>Bacteria</taxon>
        <taxon>Bacillati</taxon>
        <taxon>Actinomycetota</taxon>
        <taxon>Actinomycetes</taxon>
        <taxon>Kitasatosporales</taxon>
        <taxon>Streptomycetaceae</taxon>
        <taxon>Streptomyces</taxon>
    </lineage>
</organism>
<reference evidence="1" key="2">
    <citation type="submission" date="2020-09" db="EMBL/GenBank/DDBJ databases">
        <authorList>
            <person name="Sun Q."/>
            <person name="Ohkuma M."/>
        </authorList>
    </citation>
    <scope>NUCLEOTIDE SEQUENCE</scope>
    <source>
        <strain evidence="1">JCM 4637</strain>
    </source>
</reference>
<dbReference type="RefSeq" id="WP_189828282.1">
    <property type="nucleotide sequence ID" value="NZ_BMVC01000024.1"/>
</dbReference>
<accession>A0A919CF09</accession>
<dbReference type="EMBL" id="BMVC01000024">
    <property type="protein sequence ID" value="GHD16203.1"/>
    <property type="molecule type" value="Genomic_DNA"/>
</dbReference>
<proteinExistence type="predicted"/>